<dbReference type="AlphaFoldDB" id="A0A2X1Y604"/>
<dbReference type="Gene3D" id="3.40.50.1110">
    <property type="entry name" value="SGNH hydrolase"/>
    <property type="match status" value="1"/>
</dbReference>
<dbReference type="EMBL" id="UATM01000032">
    <property type="protein sequence ID" value="SPY48832.1"/>
    <property type="molecule type" value="Genomic_DNA"/>
</dbReference>
<dbReference type="InterPro" id="IPR013830">
    <property type="entry name" value="SGNH_hydro"/>
</dbReference>
<dbReference type="STRING" id="54005.HMPREF3229_00842"/>
<dbReference type="Proteomes" id="UP000250070">
    <property type="component" value="Unassembled WGS sequence"/>
</dbReference>
<sequence length="182" mass="20860">MKFCALGDSIFEGFLVGGKSLVYYLSGKGYDIDNYGVNGLTSDELLLTLDNLIAYDVNLVCIGLNDFYNGKSLDHVLDNIFKIVDKLKINKGKIFIITPYPTSFLNLDEAYKSFINFTSVNKKIEDFDRILKEREGDYRVVSFYDYAKENYIEEDLIDGIHPNTRLHKDLAAYLEEKLNGYL</sequence>
<dbReference type="Pfam" id="PF13472">
    <property type="entry name" value="Lipase_GDSL_2"/>
    <property type="match status" value="1"/>
</dbReference>
<evidence type="ECO:0000259" key="1">
    <source>
        <dbReference type="Pfam" id="PF13472"/>
    </source>
</evidence>
<proteinExistence type="predicted"/>
<gene>
    <name evidence="2" type="ORF">NCTC13076_01922</name>
</gene>
<dbReference type="SUPFAM" id="SSF52266">
    <property type="entry name" value="SGNH hydrolase"/>
    <property type="match status" value="1"/>
</dbReference>
<name>A0A2X1Y604_9FIRM</name>
<dbReference type="InterPro" id="IPR036514">
    <property type="entry name" value="SGNH_hydro_sf"/>
</dbReference>
<evidence type="ECO:0000313" key="3">
    <source>
        <dbReference type="Proteomes" id="UP000250070"/>
    </source>
</evidence>
<dbReference type="GO" id="GO:0016787">
    <property type="term" value="F:hydrolase activity"/>
    <property type="evidence" value="ECO:0007669"/>
    <property type="project" value="UniProtKB-KW"/>
</dbReference>
<accession>A0A2X1Y604</accession>
<dbReference type="RefSeq" id="WP_112890390.1">
    <property type="nucleotide sequence ID" value="NZ_CP068103.1"/>
</dbReference>
<protein>
    <submittedName>
        <fullName evidence="2">GDSL-like Lipase/Acylhydrolase</fullName>
    </submittedName>
</protein>
<organism evidence="2 3">
    <name type="scientific">Peptoniphilus harei</name>
    <dbReference type="NCBI Taxonomy" id="54005"/>
    <lineage>
        <taxon>Bacteria</taxon>
        <taxon>Bacillati</taxon>
        <taxon>Bacillota</taxon>
        <taxon>Tissierellia</taxon>
        <taxon>Tissierellales</taxon>
        <taxon>Peptoniphilaceae</taxon>
        <taxon>Peptoniphilus</taxon>
    </lineage>
</organism>
<reference evidence="2 3" key="1">
    <citation type="submission" date="2018-06" db="EMBL/GenBank/DDBJ databases">
        <authorList>
            <consortium name="Pathogen Informatics"/>
            <person name="Doyle S."/>
        </authorList>
    </citation>
    <scope>NUCLEOTIDE SEQUENCE [LARGE SCALE GENOMIC DNA]</scope>
    <source>
        <strain evidence="2 3">NCTC13076</strain>
    </source>
</reference>
<dbReference type="OrthoDB" id="2513075at2"/>
<keyword evidence="2" id="KW-0378">Hydrolase</keyword>
<evidence type="ECO:0000313" key="2">
    <source>
        <dbReference type="EMBL" id="SPY48832.1"/>
    </source>
</evidence>
<feature type="domain" description="SGNH hydrolase-type esterase" evidence="1">
    <location>
        <begin position="5"/>
        <end position="167"/>
    </location>
</feature>
<dbReference type="GeneID" id="83861612"/>